<reference evidence="1" key="2">
    <citation type="journal article" date="2015" name="Fish Shellfish Immunol.">
        <title>Early steps in the European eel (Anguilla anguilla)-Vibrio vulnificus interaction in the gills: Role of the RtxA13 toxin.</title>
        <authorList>
            <person name="Callol A."/>
            <person name="Pajuelo D."/>
            <person name="Ebbesson L."/>
            <person name="Teles M."/>
            <person name="MacKenzie S."/>
            <person name="Amaro C."/>
        </authorList>
    </citation>
    <scope>NUCLEOTIDE SEQUENCE</scope>
</reference>
<protein>
    <submittedName>
        <fullName evidence="1">Uncharacterized protein</fullName>
    </submittedName>
</protein>
<reference evidence="1" key="1">
    <citation type="submission" date="2014-11" db="EMBL/GenBank/DDBJ databases">
        <authorList>
            <person name="Amaro Gonzalez C."/>
        </authorList>
    </citation>
    <scope>NUCLEOTIDE SEQUENCE</scope>
</reference>
<name>A0A0E9QRL4_ANGAN</name>
<evidence type="ECO:0000313" key="1">
    <source>
        <dbReference type="EMBL" id="JAH19606.1"/>
    </source>
</evidence>
<organism evidence="1">
    <name type="scientific">Anguilla anguilla</name>
    <name type="common">European freshwater eel</name>
    <name type="synonym">Muraena anguilla</name>
    <dbReference type="NCBI Taxonomy" id="7936"/>
    <lineage>
        <taxon>Eukaryota</taxon>
        <taxon>Metazoa</taxon>
        <taxon>Chordata</taxon>
        <taxon>Craniata</taxon>
        <taxon>Vertebrata</taxon>
        <taxon>Euteleostomi</taxon>
        <taxon>Actinopterygii</taxon>
        <taxon>Neopterygii</taxon>
        <taxon>Teleostei</taxon>
        <taxon>Anguilliformes</taxon>
        <taxon>Anguillidae</taxon>
        <taxon>Anguilla</taxon>
    </lineage>
</organism>
<dbReference type="EMBL" id="GBXM01105031">
    <property type="protein sequence ID" value="JAH03546.1"/>
    <property type="molecule type" value="Transcribed_RNA"/>
</dbReference>
<sequence length="48" mass="5374">MQVKYIVSYVSEFFLSGNRLSSVLAVSDCDLFCFRTWPPSSTSTTTTT</sequence>
<dbReference type="AlphaFoldDB" id="A0A0E9QRL4"/>
<dbReference type="EMBL" id="GBXM01094869">
    <property type="protein sequence ID" value="JAH13708.1"/>
    <property type="molecule type" value="Transcribed_RNA"/>
</dbReference>
<dbReference type="EMBL" id="GBXM01088971">
    <property type="protein sequence ID" value="JAH19606.1"/>
    <property type="molecule type" value="Transcribed_RNA"/>
</dbReference>
<accession>A0A0E9QRL4</accession>
<proteinExistence type="predicted"/>